<protein>
    <recommendedName>
        <fullName evidence="4">Major facilitator superfamily (MFS) profile domain-containing protein</fullName>
    </recommendedName>
</protein>
<evidence type="ECO:0000313" key="2">
    <source>
        <dbReference type="EMBL" id="MDC0669032.1"/>
    </source>
</evidence>
<evidence type="ECO:0000256" key="1">
    <source>
        <dbReference type="SAM" id="Phobius"/>
    </source>
</evidence>
<dbReference type="Proteomes" id="UP001217838">
    <property type="component" value="Unassembled WGS sequence"/>
</dbReference>
<comment type="caution">
    <text evidence="2">The sequence shown here is derived from an EMBL/GenBank/DDBJ whole genome shotgun (WGS) entry which is preliminary data.</text>
</comment>
<dbReference type="RefSeq" id="WP_271998635.1">
    <property type="nucleotide sequence ID" value="NZ_JAQNDN010000005.1"/>
</dbReference>
<keyword evidence="1" id="KW-1133">Transmembrane helix</keyword>
<name>A0ABT5B4K3_9BACT</name>
<proteinExistence type="predicted"/>
<feature type="transmembrane region" description="Helical" evidence="1">
    <location>
        <begin position="39"/>
        <end position="60"/>
    </location>
</feature>
<evidence type="ECO:0000313" key="3">
    <source>
        <dbReference type="Proteomes" id="UP001217838"/>
    </source>
</evidence>
<keyword evidence="1" id="KW-0472">Membrane</keyword>
<feature type="transmembrane region" description="Helical" evidence="1">
    <location>
        <begin position="99"/>
        <end position="118"/>
    </location>
</feature>
<sequence length="123" mass="12545">MAKKLALAALLLSIAALFLPLRSLIGITEGAFAGIVKNMALGLMMTVPSILPSFFGVLVGRKGFARGLGVLHLIFGLIGVGLCGLASTKPEGIQLEIGGYMAAAAAALVLVAGFIGLAKPERR</sequence>
<dbReference type="EMBL" id="JAQNDN010000005">
    <property type="protein sequence ID" value="MDC0669032.1"/>
    <property type="molecule type" value="Genomic_DNA"/>
</dbReference>
<gene>
    <name evidence="2" type="ORF">POL58_14880</name>
</gene>
<reference evidence="2 3" key="1">
    <citation type="submission" date="2022-11" db="EMBL/GenBank/DDBJ databases">
        <title>Minimal conservation of predation-associated metabolite biosynthetic gene clusters underscores biosynthetic potential of Myxococcota including descriptions for ten novel species: Archangium lansinium sp. nov., Myxococcus landrumus sp. nov., Nannocystis bai.</title>
        <authorList>
            <person name="Ahearne A."/>
            <person name="Stevens C."/>
            <person name="Dowd S."/>
        </authorList>
    </citation>
    <scope>NUCLEOTIDE SEQUENCE [LARGE SCALE GENOMIC DNA]</scope>
    <source>
        <strain evidence="2 3">NCELM</strain>
    </source>
</reference>
<keyword evidence="1" id="KW-0812">Transmembrane</keyword>
<keyword evidence="3" id="KW-1185">Reference proteome</keyword>
<evidence type="ECO:0008006" key="4">
    <source>
        <dbReference type="Google" id="ProtNLM"/>
    </source>
</evidence>
<accession>A0ABT5B4K3</accession>
<organism evidence="2 3">
    <name type="scientific">Nannocystis radixulma</name>
    <dbReference type="NCBI Taxonomy" id="2995305"/>
    <lineage>
        <taxon>Bacteria</taxon>
        <taxon>Pseudomonadati</taxon>
        <taxon>Myxococcota</taxon>
        <taxon>Polyangia</taxon>
        <taxon>Nannocystales</taxon>
        <taxon>Nannocystaceae</taxon>
        <taxon>Nannocystis</taxon>
    </lineage>
</organism>
<feature type="transmembrane region" description="Helical" evidence="1">
    <location>
        <begin position="67"/>
        <end position="87"/>
    </location>
</feature>